<protein>
    <recommendedName>
        <fullName evidence="3">TolB protein</fullName>
    </recommendedName>
</protein>
<dbReference type="Proteomes" id="UP000183410">
    <property type="component" value="Unassembled WGS sequence"/>
</dbReference>
<evidence type="ECO:0000313" key="2">
    <source>
        <dbReference type="Proteomes" id="UP000183410"/>
    </source>
</evidence>
<gene>
    <name evidence="1" type="ORF">SAMN04487969_10561</name>
</gene>
<dbReference type="AlphaFoldDB" id="A0A1I2CGY6"/>
<dbReference type="EMBL" id="FONN01000005">
    <property type="protein sequence ID" value="SFE67385.1"/>
    <property type="molecule type" value="Genomic_DNA"/>
</dbReference>
<proteinExistence type="predicted"/>
<accession>A0A1I2CGY6</accession>
<sequence>MCQQMKQSYPIILAFAAQYPEQLPNLYIYKIDSNADPVMPLPGNASDMSWSPMQNQIVYSTVAQPNGNEIRVIDAPDELLQ</sequence>
<evidence type="ECO:0000313" key="1">
    <source>
        <dbReference type="EMBL" id="SFE67385.1"/>
    </source>
</evidence>
<evidence type="ECO:0008006" key="3">
    <source>
        <dbReference type="Google" id="ProtNLM"/>
    </source>
</evidence>
<keyword evidence="2" id="KW-1185">Reference proteome</keyword>
<name>A0A1I2CGY6_9BACL</name>
<reference evidence="2" key="1">
    <citation type="submission" date="2016-10" db="EMBL/GenBank/DDBJ databases">
        <authorList>
            <person name="Varghese N."/>
            <person name="Submissions S."/>
        </authorList>
    </citation>
    <scope>NUCLEOTIDE SEQUENCE [LARGE SCALE GENOMIC DNA]</scope>
    <source>
        <strain evidence="2">CGMCC 1.10223</strain>
    </source>
</reference>
<organism evidence="1 2">
    <name type="scientific">Paenibacillus algorifonticola</name>
    <dbReference type="NCBI Taxonomy" id="684063"/>
    <lineage>
        <taxon>Bacteria</taxon>
        <taxon>Bacillati</taxon>
        <taxon>Bacillota</taxon>
        <taxon>Bacilli</taxon>
        <taxon>Bacillales</taxon>
        <taxon>Paenibacillaceae</taxon>
        <taxon>Paenibacillus</taxon>
    </lineage>
</organism>